<evidence type="ECO:0000313" key="2">
    <source>
        <dbReference type="EMBL" id="VVC03974.1"/>
    </source>
</evidence>
<evidence type="ECO:0000256" key="1">
    <source>
        <dbReference type="SAM" id="Phobius"/>
    </source>
</evidence>
<organism evidence="2 3">
    <name type="scientific">Candidatus Bilamarchaeum dharawalense</name>
    <dbReference type="NCBI Taxonomy" id="2885759"/>
    <lineage>
        <taxon>Archaea</taxon>
        <taxon>Candidatus Micrarchaeota</taxon>
        <taxon>Candidatus Micrarchaeia</taxon>
        <taxon>Candidatus Anstonellales</taxon>
        <taxon>Candidatus Bilamarchaeaceae</taxon>
        <taxon>Candidatus Bilamarchaeum</taxon>
    </lineage>
</organism>
<name>A0A5E4LPP9_9ARCH</name>
<dbReference type="Proteomes" id="UP000789941">
    <property type="component" value="Unassembled WGS sequence"/>
</dbReference>
<keyword evidence="1" id="KW-1133">Transmembrane helix</keyword>
<evidence type="ECO:0000313" key="3">
    <source>
        <dbReference type="Proteomes" id="UP000789941"/>
    </source>
</evidence>
<dbReference type="EMBL" id="CABMJJ010000009">
    <property type="protein sequence ID" value="VVC03974.1"/>
    <property type="molecule type" value="Genomic_DNA"/>
</dbReference>
<reference evidence="2 3" key="1">
    <citation type="submission" date="2019-08" db="EMBL/GenBank/DDBJ databases">
        <authorList>
            <person name="Vazquez-Campos X."/>
        </authorList>
    </citation>
    <scope>NUCLEOTIDE SEQUENCE [LARGE SCALE GENOMIC DNA]</scope>
    <source>
        <strain evidence="2">LFW-283_2</strain>
    </source>
</reference>
<sequence>MKGQSGVEYLTTYGWAIFVLLIIIAVIVSSGVLTPNYLISEECAFGNNLKCNLALVNTGGQSKLTLELFNGFPYKISVKSIDIQTEDGTQRFIFPITAPINVSSGAIQTYNGSLSGPPVPEGATKRFRGNITYYSCAPELGPACSNVTHSITGRIIAKVIPQ</sequence>
<gene>
    <name evidence="2" type="ORF">LFW2832_00645</name>
</gene>
<protein>
    <submittedName>
        <fullName evidence="2">Uncharacterized protein</fullName>
    </submittedName>
</protein>
<dbReference type="AlphaFoldDB" id="A0A5E4LPP9"/>
<feature type="transmembrane region" description="Helical" evidence="1">
    <location>
        <begin position="12"/>
        <end position="33"/>
    </location>
</feature>
<keyword evidence="1" id="KW-0472">Membrane</keyword>
<keyword evidence="1" id="KW-0812">Transmembrane</keyword>
<comment type="caution">
    <text evidence="2">The sequence shown here is derived from an EMBL/GenBank/DDBJ whole genome shotgun (WGS) entry which is preliminary data.</text>
</comment>
<proteinExistence type="predicted"/>
<accession>A0A5E4LPP9</accession>